<dbReference type="SUPFAM" id="SSF53067">
    <property type="entry name" value="Actin-like ATPase domain"/>
    <property type="match status" value="1"/>
</dbReference>
<dbReference type="InterPro" id="IPR000600">
    <property type="entry name" value="ROK"/>
</dbReference>
<evidence type="ECO:0008006" key="2">
    <source>
        <dbReference type="Google" id="ProtNLM"/>
    </source>
</evidence>
<dbReference type="PROSITE" id="PS01125">
    <property type="entry name" value="ROK"/>
    <property type="match status" value="1"/>
</dbReference>
<accession>A0A382XNL4</accession>
<dbReference type="Pfam" id="PF00480">
    <property type="entry name" value="ROK"/>
    <property type="match status" value="1"/>
</dbReference>
<dbReference type="Gene3D" id="3.30.420.40">
    <property type="match status" value="2"/>
</dbReference>
<protein>
    <recommendedName>
        <fullName evidence="2">ROK family protein</fullName>
    </recommendedName>
</protein>
<dbReference type="PANTHER" id="PTHR18964">
    <property type="entry name" value="ROK (REPRESSOR, ORF, KINASE) FAMILY"/>
    <property type="match status" value="1"/>
</dbReference>
<organism evidence="1">
    <name type="scientific">marine metagenome</name>
    <dbReference type="NCBI Taxonomy" id="408172"/>
    <lineage>
        <taxon>unclassified sequences</taxon>
        <taxon>metagenomes</taxon>
        <taxon>ecological metagenomes</taxon>
    </lineage>
</organism>
<dbReference type="AlphaFoldDB" id="A0A382XNL4"/>
<sequence>MIVGIDVGGTKASALLVDAGSAAVVDRERASSAEDGPALVATLATLVAALRDRSPEPVEAVGLGIAGLTDRTGTVTWSPNLPRAVGHPVGPDLERIVGLPVTVGNDATAATLAEARFGAGRNCDDLALVTLGTGIGGGFVLGGRLQHGAHGFSGEPGHMVVDAAGPVHLSGHRGPWEHYASGNALGRLGSEAATTGAFDRGVALAGSPNAVTGFHVVEAMADGDPQAA</sequence>
<feature type="non-terminal residue" evidence="1">
    <location>
        <position position="228"/>
    </location>
</feature>
<dbReference type="InterPro" id="IPR049874">
    <property type="entry name" value="ROK_cs"/>
</dbReference>
<dbReference type="PANTHER" id="PTHR18964:SF149">
    <property type="entry name" value="BIFUNCTIONAL UDP-N-ACETYLGLUCOSAMINE 2-EPIMERASE_N-ACETYLMANNOSAMINE KINASE"/>
    <property type="match status" value="1"/>
</dbReference>
<gene>
    <name evidence="1" type="ORF">METZ01_LOCUS425284</name>
</gene>
<name>A0A382XNL4_9ZZZZ</name>
<dbReference type="EMBL" id="UINC01169073">
    <property type="protein sequence ID" value="SVD72430.1"/>
    <property type="molecule type" value="Genomic_DNA"/>
</dbReference>
<evidence type="ECO:0000313" key="1">
    <source>
        <dbReference type="EMBL" id="SVD72430.1"/>
    </source>
</evidence>
<reference evidence="1" key="1">
    <citation type="submission" date="2018-05" db="EMBL/GenBank/DDBJ databases">
        <authorList>
            <person name="Lanie J.A."/>
            <person name="Ng W.-L."/>
            <person name="Kazmierczak K.M."/>
            <person name="Andrzejewski T.M."/>
            <person name="Davidsen T.M."/>
            <person name="Wayne K.J."/>
            <person name="Tettelin H."/>
            <person name="Glass J.I."/>
            <person name="Rusch D."/>
            <person name="Podicherti R."/>
            <person name="Tsui H.-C.T."/>
            <person name="Winkler M.E."/>
        </authorList>
    </citation>
    <scope>NUCLEOTIDE SEQUENCE</scope>
</reference>
<dbReference type="InterPro" id="IPR043129">
    <property type="entry name" value="ATPase_NBD"/>
</dbReference>
<proteinExistence type="predicted"/>